<protein>
    <recommendedName>
        <fullName evidence="1">Ribbon-helix-helix protein CopG domain-containing protein</fullName>
    </recommendedName>
</protein>
<dbReference type="Proteomes" id="UP001501523">
    <property type="component" value="Unassembled WGS sequence"/>
</dbReference>
<dbReference type="Pfam" id="PF01402">
    <property type="entry name" value="RHH_1"/>
    <property type="match status" value="1"/>
</dbReference>
<reference evidence="2 3" key="1">
    <citation type="journal article" date="2019" name="Int. J. Syst. Evol. Microbiol.">
        <title>The Global Catalogue of Microorganisms (GCM) 10K type strain sequencing project: providing services to taxonomists for standard genome sequencing and annotation.</title>
        <authorList>
            <consortium name="The Broad Institute Genomics Platform"/>
            <consortium name="The Broad Institute Genome Sequencing Center for Infectious Disease"/>
            <person name="Wu L."/>
            <person name="Ma J."/>
        </authorList>
    </citation>
    <scope>NUCLEOTIDE SEQUENCE [LARGE SCALE GENOMIC DNA]</scope>
    <source>
        <strain evidence="2 3">JCM 15421</strain>
    </source>
</reference>
<keyword evidence="3" id="KW-1185">Reference proteome</keyword>
<evidence type="ECO:0000259" key="1">
    <source>
        <dbReference type="Pfam" id="PF01402"/>
    </source>
</evidence>
<evidence type="ECO:0000313" key="2">
    <source>
        <dbReference type="EMBL" id="GAA0717999.1"/>
    </source>
</evidence>
<feature type="domain" description="Ribbon-helix-helix protein CopG" evidence="1">
    <location>
        <begin position="12"/>
        <end position="49"/>
    </location>
</feature>
<dbReference type="EMBL" id="BAAAEU010000016">
    <property type="protein sequence ID" value="GAA0717999.1"/>
    <property type="molecule type" value="Genomic_DNA"/>
</dbReference>
<dbReference type="InterPro" id="IPR002145">
    <property type="entry name" value="CopG"/>
</dbReference>
<proteinExistence type="predicted"/>
<comment type="caution">
    <text evidence="2">The sequence shown here is derived from an EMBL/GenBank/DDBJ whole genome shotgun (WGS) entry which is preliminary data.</text>
</comment>
<gene>
    <name evidence="2" type="ORF">GCM10009105_25460</name>
</gene>
<evidence type="ECO:0000313" key="3">
    <source>
        <dbReference type="Proteomes" id="UP001501523"/>
    </source>
</evidence>
<name>A0ABN1IND4_9GAMM</name>
<accession>A0ABN1IND4</accession>
<dbReference type="RefSeq" id="WP_343791690.1">
    <property type="nucleotide sequence ID" value="NZ_BAAAEU010000016.1"/>
</dbReference>
<organism evidence="2 3">
    <name type="scientific">Dokdonella soli</name>
    <dbReference type="NCBI Taxonomy" id="529810"/>
    <lineage>
        <taxon>Bacteria</taxon>
        <taxon>Pseudomonadati</taxon>
        <taxon>Pseudomonadota</taxon>
        <taxon>Gammaproteobacteria</taxon>
        <taxon>Lysobacterales</taxon>
        <taxon>Rhodanobacteraceae</taxon>
        <taxon>Dokdonella</taxon>
    </lineage>
</organism>
<sequence>MSTVNDETKTDRLTLRLPSHDLERLRELARRRQMDVAALGREAIRAFLDGTDPQAGQDRLTTELRGVIREHADRVIERHEQTTHALIAALRRKFSTYSKTWRAIRA</sequence>